<sequence length="857" mass="86449">MTTAELLQGFADPEGTTLVLSGLSVDHGTIVSDGEGGYTVTPTADYNGPITISYSVGDGTASTPATLTTTLEAVNDAPRLTGTRATLAAGTEDTVFTVSAAELLQGFADPEGTTLVLSGLSVDHGTIVSDGAGGYTVTPAADYNGPLVISYSVGDGATSIPATLSTTLTAVNDAPRLTGTQATLAAGREDAAYTGRLSDLLKGFTDIDSETLAVTNLRADHGTVTITGGTFTLTPAADYNGLVTLSYDVGDGTAVTAATRALTLASVNDAPVVTDDVIEVVQRSSVASGVLGNDIDSDGGILTITAIRAVTAGTAKTAVDGTTVIAGRYGTLTLQGDGSYTYEANTEGRVAVGASVVDDFLYTLSDGQGATGSAHLRVTVTGSNQGDAGDNIFLLTGPGTRASGYDGDDTYIVDNAGDRVFEAASGGSDTVMTSVSYTLAAGQEIETLRTTSGVGTTAIKLTGNEFANKLVGNDGDNVLNGGKGADLLYGKAGNDTYIVDDAGDRVFEAVSGGSDTVMTSVSYTLAAGQEIETLRMTSDAGTVAIQLTGNEFANKLVGNDGDNVLNGGKGADQLYGSAGDDTYIVDDTGDRVVEAADGGTDTVRTSVSYTLLAGQEIETLRTTSDAGTTAIQLTGNEFANKLVGNDGDNVLNGGGGADQLYGGAGNDTYIVDDAGDRVLEAADGGIDTVKTSVTYTLLAGQEVETLRTTSDTGTAAIDLTGNASANKLVGNDGANVLNGGAGADVLNGRDGSDTFVFSSNLGSANVDRLADFSVPEDTIQLARAVFSALATGQLAEAAFKDLGNAGAVVDATDRILYNHKTGALSYDADGNGTASTAVQFAVIGTKETLTHLDFLVA</sequence>
<dbReference type="SUPFAM" id="SSF51120">
    <property type="entry name" value="beta-Roll"/>
    <property type="match status" value="4"/>
</dbReference>
<organism evidence="2 3">
    <name type="scientific">Methylobacterium bullatum</name>
    <dbReference type="NCBI Taxonomy" id="570505"/>
    <lineage>
        <taxon>Bacteria</taxon>
        <taxon>Pseudomonadati</taxon>
        <taxon>Pseudomonadota</taxon>
        <taxon>Alphaproteobacteria</taxon>
        <taxon>Hyphomicrobiales</taxon>
        <taxon>Methylobacteriaceae</taxon>
        <taxon>Methylobacterium</taxon>
    </lineage>
</organism>
<evidence type="ECO:0000259" key="1">
    <source>
        <dbReference type="Pfam" id="PF17892"/>
    </source>
</evidence>
<feature type="domain" description="Cadherin-like" evidence="1">
    <location>
        <begin position="74"/>
        <end position="168"/>
    </location>
</feature>
<gene>
    <name evidence="2" type="ORF">OICFNHDK_0001</name>
</gene>
<dbReference type="Gene3D" id="2.60.40.3440">
    <property type="match status" value="1"/>
</dbReference>
<dbReference type="PRINTS" id="PR00313">
    <property type="entry name" value="CABNDNGRPT"/>
</dbReference>
<dbReference type="NCBIfam" id="TIGR01965">
    <property type="entry name" value="VCBS_repeat"/>
    <property type="match status" value="1"/>
</dbReference>
<reference evidence="2" key="1">
    <citation type="journal article" date="2016" name="Front. Microbiol.">
        <title>Genome Sequence of the Piezophilic, Mesophilic Sulfate-Reducing Bacterium Desulfovibrio indicus J2T.</title>
        <authorList>
            <person name="Cao J."/>
            <person name="Maignien L."/>
            <person name="Shao Z."/>
            <person name="Alain K."/>
            <person name="Jebbar M."/>
        </authorList>
    </citation>
    <scope>NUCLEOTIDE SEQUENCE</scope>
    <source>
        <strain evidence="2">DSM 21893</strain>
    </source>
</reference>
<keyword evidence="3" id="KW-1185">Reference proteome</keyword>
<dbReference type="AlphaFoldDB" id="A0AAV4YZK6"/>
<dbReference type="InterPro" id="IPR010221">
    <property type="entry name" value="VCBS_dom"/>
</dbReference>
<comment type="caution">
    <text evidence="2">The sequence shown here is derived from an EMBL/GenBank/DDBJ whole genome shotgun (WGS) entry which is preliminary data.</text>
</comment>
<evidence type="ECO:0000313" key="3">
    <source>
        <dbReference type="Proteomes" id="UP001055307"/>
    </source>
</evidence>
<dbReference type="EMBL" id="BPQF01000001">
    <property type="protein sequence ID" value="GJD37564.1"/>
    <property type="molecule type" value="Genomic_DNA"/>
</dbReference>
<name>A0AAV4YZK6_9HYPH</name>
<reference evidence="2" key="2">
    <citation type="submission" date="2021-08" db="EMBL/GenBank/DDBJ databases">
        <authorList>
            <person name="Tani A."/>
            <person name="Ola A."/>
            <person name="Ogura Y."/>
            <person name="Katsura K."/>
            <person name="Hayashi T."/>
        </authorList>
    </citation>
    <scope>NUCLEOTIDE SEQUENCE</scope>
    <source>
        <strain evidence="2">DSM 21893</strain>
    </source>
</reference>
<dbReference type="InterPro" id="IPR011049">
    <property type="entry name" value="Serralysin-like_metalloprot_C"/>
</dbReference>
<dbReference type="InterPro" id="IPR041690">
    <property type="entry name" value="Cadherin_5"/>
</dbReference>
<protein>
    <recommendedName>
        <fullName evidence="1">Cadherin-like domain-containing protein</fullName>
    </recommendedName>
</protein>
<dbReference type="Pfam" id="PF17963">
    <property type="entry name" value="Big_9"/>
    <property type="match status" value="1"/>
</dbReference>
<feature type="domain" description="Cadherin-like" evidence="1">
    <location>
        <begin position="171"/>
        <end position="264"/>
    </location>
</feature>
<proteinExistence type="predicted"/>
<dbReference type="Pfam" id="PF00353">
    <property type="entry name" value="HemolysinCabind"/>
    <property type="match status" value="4"/>
</dbReference>
<dbReference type="NCBIfam" id="NF012211">
    <property type="entry name" value="tand_rpt_95"/>
    <property type="match status" value="3"/>
</dbReference>
<feature type="domain" description="Cadherin-like" evidence="1">
    <location>
        <begin position="2"/>
        <end position="71"/>
    </location>
</feature>
<dbReference type="Pfam" id="PF17892">
    <property type="entry name" value="Cadherin_5"/>
    <property type="match status" value="3"/>
</dbReference>
<accession>A0AAV4YZK6</accession>
<dbReference type="InterPro" id="IPR001343">
    <property type="entry name" value="Hemolysn_Ca-bd"/>
</dbReference>
<evidence type="ECO:0000313" key="2">
    <source>
        <dbReference type="EMBL" id="GJD37564.1"/>
    </source>
</evidence>
<dbReference type="GO" id="GO:0005509">
    <property type="term" value="F:calcium ion binding"/>
    <property type="evidence" value="ECO:0007669"/>
    <property type="project" value="InterPro"/>
</dbReference>
<dbReference type="Gene3D" id="2.150.10.10">
    <property type="entry name" value="Serralysin-like metalloprotease, C-terminal"/>
    <property type="match status" value="3"/>
</dbReference>
<dbReference type="Proteomes" id="UP001055307">
    <property type="component" value="Unassembled WGS sequence"/>
</dbReference>